<protein>
    <submittedName>
        <fullName evidence="1">6472_t:CDS:1</fullName>
    </submittedName>
</protein>
<gene>
    <name evidence="1" type="ORF">SCALOS_LOCUS1235</name>
</gene>
<dbReference type="Proteomes" id="UP000789860">
    <property type="component" value="Unassembled WGS sequence"/>
</dbReference>
<dbReference type="EMBL" id="CAJVPM010000796">
    <property type="protein sequence ID" value="CAG8452257.1"/>
    <property type="molecule type" value="Genomic_DNA"/>
</dbReference>
<evidence type="ECO:0000313" key="2">
    <source>
        <dbReference type="Proteomes" id="UP000789860"/>
    </source>
</evidence>
<sequence>MHHISNSLLLSSECILQKEDQAETKQLYLDLIYGTSEGDNNSTNTNSSS</sequence>
<reference evidence="1" key="1">
    <citation type="submission" date="2021-06" db="EMBL/GenBank/DDBJ databases">
        <authorList>
            <person name="Kallberg Y."/>
            <person name="Tangrot J."/>
            <person name="Rosling A."/>
        </authorList>
    </citation>
    <scope>NUCLEOTIDE SEQUENCE</scope>
    <source>
        <strain evidence="1">AU212A</strain>
    </source>
</reference>
<organism evidence="1 2">
    <name type="scientific">Scutellospora calospora</name>
    <dbReference type="NCBI Taxonomy" id="85575"/>
    <lineage>
        <taxon>Eukaryota</taxon>
        <taxon>Fungi</taxon>
        <taxon>Fungi incertae sedis</taxon>
        <taxon>Mucoromycota</taxon>
        <taxon>Glomeromycotina</taxon>
        <taxon>Glomeromycetes</taxon>
        <taxon>Diversisporales</taxon>
        <taxon>Gigasporaceae</taxon>
        <taxon>Scutellospora</taxon>
    </lineage>
</organism>
<keyword evidence="2" id="KW-1185">Reference proteome</keyword>
<evidence type="ECO:0000313" key="1">
    <source>
        <dbReference type="EMBL" id="CAG8452257.1"/>
    </source>
</evidence>
<name>A0ACA9K5C6_9GLOM</name>
<comment type="caution">
    <text evidence="1">The sequence shown here is derived from an EMBL/GenBank/DDBJ whole genome shotgun (WGS) entry which is preliminary data.</text>
</comment>
<accession>A0ACA9K5C6</accession>
<proteinExistence type="predicted"/>